<evidence type="ECO:0000256" key="2">
    <source>
        <dbReference type="ARBA" id="ARBA00022487"/>
    </source>
</evidence>
<keyword evidence="2" id="KW-0719">Serine esterase</keyword>
<name>A0ABM1MN09_NICVS</name>
<dbReference type="Proteomes" id="UP000695000">
    <property type="component" value="Unplaced"/>
</dbReference>
<dbReference type="InterPro" id="IPR019826">
    <property type="entry name" value="Carboxylesterase_B_AS"/>
</dbReference>
<comment type="similarity">
    <text evidence="1 6">Belongs to the type-B carboxylesterase/lipase family.</text>
</comment>
<keyword evidence="8" id="KW-1185">Reference proteome</keyword>
<dbReference type="GeneID" id="108562176"/>
<evidence type="ECO:0000256" key="5">
    <source>
        <dbReference type="ARBA" id="ARBA00023180"/>
    </source>
</evidence>
<dbReference type="PANTHER" id="PTHR43142:SF1">
    <property type="entry name" value="CARBOXYLIC ESTER HYDROLASE"/>
    <property type="match status" value="1"/>
</dbReference>
<dbReference type="InterPro" id="IPR029058">
    <property type="entry name" value="AB_hydrolase_fold"/>
</dbReference>
<proteinExistence type="inferred from homology"/>
<evidence type="ECO:0000256" key="4">
    <source>
        <dbReference type="ARBA" id="ARBA00023157"/>
    </source>
</evidence>
<accession>A0ABM1MN09</accession>
<dbReference type="EC" id="3.1.1.-" evidence="6"/>
<dbReference type="SUPFAM" id="SSF53474">
    <property type="entry name" value="alpha/beta-Hydrolases"/>
    <property type="match status" value="1"/>
</dbReference>
<dbReference type="PANTHER" id="PTHR43142">
    <property type="entry name" value="CARBOXYLIC ESTER HYDROLASE"/>
    <property type="match status" value="1"/>
</dbReference>
<sequence>MQNLNNEDFFAFMSIPYAKPPVGTLRFKGLEPADNWEGIRDATDSPTPCSQNAFGMIVGEEDCMFLNVYTRNTNPKELKSVMVYMHEGSFCLGSSNINTLGPYNLMIEDIVLVTFNYRLGVLGFMNLEGSDIEVNSGLKDQTFALKWVQKNIHKFGGDKNSVTIFGNSAGAASVSLHLFSPMSVGLFHKAISMSGNAMVPWLMGVKNSGLEVAKNLGITSEDPIIIADELRKIPYQEFINVQEELNWYGQNDVEWNGGIIIEDTGESRFLTANPLEEGFVSKVPYMIGFNDLDGDIMELFENIFGSPHDFSLQSDMPRTLVQGDKAILMDVIDEVRKEYFNGTLPDRYDYNFMEMAKDITFKYPTIQLVKKYGNVQSTYLYEFRADTTLNLYKHFLIGQGIYKGAGHSDDLGYIFNNVLTPDIVLNSIEHKIVTKFVKLWTNFAKYGNPIPDAPTPALDNVVWKPANSKEMNYLIIDNDELKVDVLDLKSANFWDGLYKKYNRKY</sequence>
<reference evidence="9" key="1">
    <citation type="submission" date="2025-08" db="UniProtKB">
        <authorList>
            <consortium name="RefSeq"/>
        </authorList>
    </citation>
    <scope>IDENTIFICATION</scope>
    <source>
        <tissue evidence="9">Whole Larva</tissue>
    </source>
</reference>
<dbReference type="Gene3D" id="3.40.50.1820">
    <property type="entry name" value="alpha/beta hydrolase"/>
    <property type="match status" value="1"/>
</dbReference>
<keyword evidence="5" id="KW-0325">Glycoprotein</keyword>
<evidence type="ECO:0000313" key="8">
    <source>
        <dbReference type="Proteomes" id="UP000695000"/>
    </source>
</evidence>
<evidence type="ECO:0000256" key="6">
    <source>
        <dbReference type="RuleBase" id="RU361235"/>
    </source>
</evidence>
<dbReference type="Pfam" id="PF00135">
    <property type="entry name" value="COesterase"/>
    <property type="match status" value="1"/>
</dbReference>
<dbReference type="RefSeq" id="XP_017775959.1">
    <property type="nucleotide sequence ID" value="XM_017920470.1"/>
</dbReference>
<evidence type="ECO:0000259" key="7">
    <source>
        <dbReference type="Pfam" id="PF00135"/>
    </source>
</evidence>
<keyword evidence="4" id="KW-1015">Disulfide bond</keyword>
<dbReference type="InterPro" id="IPR002018">
    <property type="entry name" value="CarbesteraseB"/>
</dbReference>
<evidence type="ECO:0000313" key="9">
    <source>
        <dbReference type="RefSeq" id="XP_017775959.1"/>
    </source>
</evidence>
<keyword evidence="3 6" id="KW-0378">Hydrolase</keyword>
<protein>
    <recommendedName>
        <fullName evidence="6">Carboxylic ester hydrolase</fullName>
        <ecNumber evidence="6">3.1.1.-</ecNumber>
    </recommendedName>
</protein>
<evidence type="ECO:0000256" key="3">
    <source>
        <dbReference type="ARBA" id="ARBA00022801"/>
    </source>
</evidence>
<evidence type="ECO:0000256" key="1">
    <source>
        <dbReference type="ARBA" id="ARBA00005964"/>
    </source>
</evidence>
<gene>
    <name evidence="9" type="primary">LOC108562176</name>
</gene>
<feature type="domain" description="Carboxylesterase type B" evidence="7">
    <location>
        <begin position="8"/>
        <end position="494"/>
    </location>
</feature>
<organism evidence="8 9">
    <name type="scientific">Nicrophorus vespilloides</name>
    <name type="common">Boreal carrion beetle</name>
    <dbReference type="NCBI Taxonomy" id="110193"/>
    <lineage>
        <taxon>Eukaryota</taxon>
        <taxon>Metazoa</taxon>
        <taxon>Ecdysozoa</taxon>
        <taxon>Arthropoda</taxon>
        <taxon>Hexapoda</taxon>
        <taxon>Insecta</taxon>
        <taxon>Pterygota</taxon>
        <taxon>Neoptera</taxon>
        <taxon>Endopterygota</taxon>
        <taxon>Coleoptera</taxon>
        <taxon>Polyphaga</taxon>
        <taxon>Staphyliniformia</taxon>
        <taxon>Silphidae</taxon>
        <taxon>Nicrophorinae</taxon>
        <taxon>Nicrophorus</taxon>
    </lineage>
</organism>
<dbReference type="PROSITE" id="PS00122">
    <property type="entry name" value="CARBOXYLESTERASE_B_1"/>
    <property type="match status" value="1"/>
</dbReference>